<dbReference type="AlphaFoldDB" id="A0AAN6IYQ6"/>
<sequence>MSLAAAKLARQEKRIEQAALSAPLPSDRDRQAPRAKRKKTFWVPLNLTADTTAATQASEVAQDLACHGLAQGFCLSRHGIAAVLMHKVVPK</sequence>
<accession>A0AAN6IYQ6</accession>
<name>A0AAN6IYQ6_9PEZI</name>
<dbReference type="EMBL" id="JASUXU010000538">
    <property type="protein sequence ID" value="KAK0300828.1"/>
    <property type="molecule type" value="Genomic_DNA"/>
</dbReference>
<proteinExistence type="predicted"/>
<protein>
    <submittedName>
        <fullName evidence="1">Uncharacterized protein</fullName>
    </submittedName>
</protein>
<organism evidence="1 2">
    <name type="scientific">Friedmanniomyces endolithicus</name>
    <dbReference type="NCBI Taxonomy" id="329885"/>
    <lineage>
        <taxon>Eukaryota</taxon>
        <taxon>Fungi</taxon>
        <taxon>Dikarya</taxon>
        <taxon>Ascomycota</taxon>
        <taxon>Pezizomycotina</taxon>
        <taxon>Dothideomycetes</taxon>
        <taxon>Dothideomycetidae</taxon>
        <taxon>Mycosphaerellales</taxon>
        <taxon>Teratosphaeriaceae</taxon>
        <taxon>Friedmanniomyces</taxon>
    </lineage>
</organism>
<comment type="caution">
    <text evidence="1">The sequence shown here is derived from an EMBL/GenBank/DDBJ whole genome shotgun (WGS) entry which is preliminary data.</text>
</comment>
<dbReference type="Proteomes" id="UP001168146">
    <property type="component" value="Unassembled WGS sequence"/>
</dbReference>
<reference evidence="1" key="1">
    <citation type="submission" date="2021-12" db="EMBL/GenBank/DDBJ databases">
        <title>Black yeast isolated from Biological Soil Crust.</title>
        <authorList>
            <person name="Kurbessoian T."/>
        </authorList>
    </citation>
    <scope>NUCLEOTIDE SEQUENCE</scope>
    <source>
        <strain evidence="1">CCFEE 5208</strain>
    </source>
</reference>
<gene>
    <name evidence="1" type="ORF">LTR82_018322</name>
</gene>
<evidence type="ECO:0000313" key="2">
    <source>
        <dbReference type="Proteomes" id="UP001168146"/>
    </source>
</evidence>
<evidence type="ECO:0000313" key="1">
    <source>
        <dbReference type="EMBL" id="KAK0300828.1"/>
    </source>
</evidence>